<dbReference type="PIRSF" id="PIRSF005962">
    <property type="entry name" value="Pept_M20D_amidohydro"/>
    <property type="match status" value="1"/>
</dbReference>
<dbReference type="InterPro" id="IPR002933">
    <property type="entry name" value="Peptidase_M20"/>
</dbReference>
<name>A0ABT9PL16_9ACTO</name>
<dbReference type="Pfam" id="PF07687">
    <property type="entry name" value="M20_dimer"/>
    <property type="match status" value="1"/>
</dbReference>
<dbReference type="Gene3D" id="3.30.70.360">
    <property type="match status" value="1"/>
</dbReference>
<dbReference type="SUPFAM" id="SSF55031">
    <property type="entry name" value="Bacterial exopeptidase dimerisation domain"/>
    <property type="match status" value="1"/>
</dbReference>
<dbReference type="InterPro" id="IPR017439">
    <property type="entry name" value="Amidohydrolase"/>
</dbReference>
<dbReference type="Pfam" id="PF01546">
    <property type="entry name" value="Peptidase_M20"/>
    <property type="match status" value="1"/>
</dbReference>
<proteinExistence type="predicted"/>
<accession>A0ABT9PL16</accession>
<dbReference type="InterPro" id="IPR011650">
    <property type="entry name" value="Peptidase_M20_dimer"/>
</dbReference>
<dbReference type="GO" id="GO:0016787">
    <property type="term" value="F:hydrolase activity"/>
    <property type="evidence" value="ECO:0007669"/>
    <property type="project" value="UniProtKB-KW"/>
</dbReference>
<dbReference type="Gene3D" id="3.40.630.10">
    <property type="entry name" value="Zn peptidases"/>
    <property type="match status" value="1"/>
</dbReference>
<dbReference type="InterPro" id="IPR036264">
    <property type="entry name" value="Bact_exopeptidase_dim_dom"/>
</dbReference>
<dbReference type="RefSeq" id="WP_270974034.1">
    <property type="nucleotide sequence ID" value="NZ_CP133407.1"/>
</dbReference>
<sequence>MGETTFSCDELFDAAQAIEPDVISWRHHLHQYPELSNREVKTAEYIAQRLRDFGFREEDIHEGVGGTGVLARLTGTRSGHSDKAVLLRADIDALPVKEESDLPYKSTQVQDYPGGPFPVAHACGHDCHTSMLLGAAQVLASHRAQIPGTVYFAFQPAEEGAPEGEEGGAAFMLSSPEFQELSPRPSLAFGMHVTPAPTGMVGWTTNVQHAASEMVKITVVGEQVHGSSPWAGRDPLPPAADIISAMGQLYRQFDAKDAFSISIGHVEDQGRFNIVGEQVTLFGTVRCLNANLMDDINAAITRTCRHIAAAYNCRGEVEFHQQVPAVVNAPETVAALQPALIAAAGGEDRVFAAPASLGYDDVSEFINAFGGMYALLGVQDVESVPNGLPRATAGGRGFAPNHSPRFYANDAALLTGVRMHLAVVAQHLGLA</sequence>
<keyword evidence="2" id="KW-0378">Hydrolase</keyword>
<feature type="domain" description="Peptidase M20 dimerisation" evidence="1">
    <location>
        <begin position="215"/>
        <end position="311"/>
    </location>
</feature>
<dbReference type="EC" id="3.5.1.-" evidence="2"/>
<reference evidence="2 3" key="1">
    <citation type="submission" date="2023-07" db="EMBL/GenBank/DDBJ databases">
        <title>Sequencing the genomes of 1000 actinobacteria strains.</title>
        <authorList>
            <person name="Klenk H.-P."/>
        </authorList>
    </citation>
    <scope>NUCLEOTIDE SEQUENCE [LARGE SCALE GENOMIC DNA]</scope>
    <source>
        <strain evidence="2 3">DSM 19515</strain>
    </source>
</reference>
<keyword evidence="3" id="KW-1185">Reference proteome</keyword>
<dbReference type="NCBIfam" id="TIGR01891">
    <property type="entry name" value="amidohydrolases"/>
    <property type="match status" value="1"/>
</dbReference>
<dbReference type="SUPFAM" id="SSF53187">
    <property type="entry name" value="Zn-dependent exopeptidases"/>
    <property type="match status" value="1"/>
</dbReference>
<evidence type="ECO:0000313" key="3">
    <source>
        <dbReference type="Proteomes" id="UP001230145"/>
    </source>
</evidence>
<dbReference type="PANTHER" id="PTHR11014:SF63">
    <property type="entry name" value="METALLOPEPTIDASE, PUTATIVE (AFU_ORTHOLOGUE AFUA_6G09600)-RELATED"/>
    <property type="match status" value="1"/>
</dbReference>
<dbReference type="Proteomes" id="UP001230145">
    <property type="component" value="Unassembled WGS sequence"/>
</dbReference>
<dbReference type="PANTHER" id="PTHR11014">
    <property type="entry name" value="PEPTIDASE M20 FAMILY MEMBER"/>
    <property type="match status" value="1"/>
</dbReference>
<comment type="caution">
    <text evidence="2">The sequence shown here is derived from an EMBL/GenBank/DDBJ whole genome shotgun (WGS) entry which is preliminary data.</text>
</comment>
<protein>
    <submittedName>
        <fullName evidence="2">Amidohydrolase</fullName>
        <ecNumber evidence="2">3.5.1.-</ecNumber>
    </submittedName>
</protein>
<organism evidence="2 3">
    <name type="scientific">Trueperella abortisuis</name>
    <dbReference type="NCBI Taxonomy" id="445930"/>
    <lineage>
        <taxon>Bacteria</taxon>
        <taxon>Bacillati</taxon>
        <taxon>Actinomycetota</taxon>
        <taxon>Actinomycetes</taxon>
        <taxon>Actinomycetales</taxon>
        <taxon>Actinomycetaceae</taxon>
        <taxon>Trueperella</taxon>
    </lineage>
</organism>
<dbReference type="EMBL" id="JAUSQL010000001">
    <property type="protein sequence ID" value="MDP9833388.1"/>
    <property type="molecule type" value="Genomic_DNA"/>
</dbReference>
<evidence type="ECO:0000313" key="2">
    <source>
        <dbReference type="EMBL" id="MDP9833388.1"/>
    </source>
</evidence>
<gene>
    <name evidence="2" type="ORF">J2S45_002067</name>
</gene>
<evidence type="ECO:0000259" key="1">
    <source>
        <dbReference type="Pfam" id="PF07687"/>
    </source>
</evidence>